<evidence type="ECO:0000256" key="3">
    <source>
        <dbReference type="ARBA" id="ARBA00023002"/>
    </source>
</evidence>
<evidence type="ECO:0000256" key="2">
    <source>
        <dbReference type="ARBA" id="ARBA00022857"/>
    </source>
</evidence>
<name>A0A6U0F398_9CHLO</name>
<proteinExistence type="inferred from homology"/>
<evidence type="ECO:0000256" key="4">
    <source>
        <dbReference type="ARBA" id="ARBA00038980"/>
    </source>
</evidence>
<organism evidence="11">
    <name type="scientific">Ostreococcus mediterraneus</name>
    <dbReference type="NCBI Taxonomy" id="1486918"/>
    <lineage>
        <taxon>Eukaryota</taxon>
        <taxon>Viridiplantae</taxon>
        <taxon>Chlorophyta</taxon>
        <taxon>Mamiellophyceae</taxon>
        <taxon>Mamiellales</taxon>
        <taxon>Bathycoccaceae</taxon>
        <taxon>Ostreococcus</taxon>
    </lineage>
</organism>
<keyword evidence="2" id="KW-0521">NADP</keyword>
<evidence type="ECO:0000313" key="12">
    <source>
        <dbReference type="EMBL" id="CAD8583542.1"/>
    </source>
</evidence>
<dbReference type="InterPro" id="IPR016163">
    <property type="entry name" value="Ald_DH_C"/>
</dbReference>
<comment type="catalytic activity">
    <reaction evidence="9">
        <text>D-glyceraldehyde 3-phosphate + NADP(+) + H2O = (2R)-3-phosphoglycerate + NADPH + 2 H(+)</text>
        <dbReference type="Rhea" id="RHEA:14669"/>
        <dbReference type="ChEBI" id="CHEBI:15377"/>
        <dbReference type="ChEBI" id="CHEBI:15378"/>
        <dbReference type="ChEBI" id="CHEBI:57783"/>
        <dbReference type="ChEBI" id="CHEBI:58272"/>
        <dbReference type="ChEBI" id="CHEBI:58349"/>
        <dbReference type="ChEBI" id="CHEBI:59776"/>
        <dbReference type="EC" id="1.2.1.9"/>
    </reaction>
</comment>
<dbReference type="InterPro" id="IPR016160">
    <property type="entry name" value="Ald_DH_CS_CYS"/>
</dbReference>
<dbReference type="CDD" id="cd07082">
    <property type="entry name" value="ALDH_F11_NP-GAPDH"/>
    <property type="match status" value="1"/>
</dbReference>
<dbReference type="Gene3D" id="3.40.605.10">
    <property type="entry name" value="Aldehyde Dehydrogenase, Chain A, domain 1"/>
    <property type="match status" value="1"/>
</dbReference>
<accession>A0A6U0F398</accession>
<dbReference type="InterPro" id="IPR015590">
    <property type="entry name" value="Aldehyde_DH_dom"/>
</dbReference>
<evidence type="ECO:0000256" key="6">
    <source>
        <dbReference type="ARBA" id="ARBA00042470"/>
    </source>
</evidence>
<evidence type="ECO:0000256" key="5">
    <source>
        <dbReference type="ARBA" id="ARBA00040853"/>
    </source>
</evidence>
<evidence type="ECO:0000256" key="8">
    <source>
        <dbReference type="ARBA" id="ARBA00043052"/>
    </source>
</evidence>
<dbReference type="PANTHER" id="PTHR42991">
    <property type="entry name" value="ALDEHYDE DEHYDROGENASE"/>
    <property type="match status" value="1"/>
</dbReference>
<dbReference type="GO" id="GO:0008911">
    <property type="term" value="F:lactaldehyde dehydrogenase (NAD+) activity"/>
    <property type="evidence" value="ECO:0007669"/>
    <property type="project" value="TreeGrafter"/>
</dbReference>
<evidence type="ECO:0000313" key="11">
    <source>
        <dbReference type="EMBL" id="CAD8583540.1"/>
    </source>
</evidence>
<dbReference type="GO" id="GO:0008886">
    <property type="term" value="F:glyceraldehyde-3-phosphate dehydrogenase (NADP+) (non-phosphorylating) activity"/>
    <property type="evidence" value="ECO:0007669"/>
    <property type="project" value="UniProtKB-EC"/>
</dbReference>
<evidence type="ECO:0000256" key="7">
    <source>
        <dbReference type="ARBA" id="ARBA00042646"/>
    </source>
</evidence>
<dbReference type="EMBL" id="HBEW01005296">
    <property type="protein sequence ID" value="CAD8583540.1"/>
    <property type="molecule type" value="Transcribed_RNA"/>
</dbReference>
<dbReference type="Gene3D" id="3.40.309.10">
    <property type="entry name" value="Aldehyde Dehydrogenase, Chain A, domain 2"/>
    <property type="match status" value="1"/>
</dbReference>
<comment type="similarity">
    <text evidence="1">Belongs to the aldehyde dehydrogenase family.</text>
</comment>
<evidence type="ECO:0000259" key="10">
    <source>
        <dbReference type="Pfam" id="PF00171"/>
    </source>
</evidence>
<gene>
    <name evidence="11" type="ORF">OMED0929_LOCUS4442</name>
    <name evidence="12" type="ORF">OMED0929_LOCUS4443</name>
</gene>
<dbReference type="PROSITE" id="PS00070">
    <property type="entry name" value="ALDEHYDE_DEHYDR_CYS"/>
    <property type="match status" value="1"/>
</dbReference>
<feature type="domain" description="Aldehyde dehydrogenase" evidence="10">
    <location>
        <begin position="23"/>
        <end position="483"/>
    </location>
</feature>
<dbReference type="EMBL" id="HBEW01005297">
    <property type="protein sequence ID" value="CAD8583542.1"/>
    <property type="molecule type" value="Transcribed_RNA"/>
</dbReference>
<dbReference type="FunFam" id="3.40.309.10:FF:000022">
    <property type="entry name" value="NADP-dependent glyceraldehyde-3-phosphate dehydrogenase"/>
    <property type="match status" value="1"/>
</dbReference>
<dbReference type="AlphaFoldDB" id="A0A6U0F398"/>
<dbReference type="PANTHER" id="PTHR42991:SF1">
    <property type="entry name" value="ALDEHYDE DEHYDROGENASE"/>
    <property type="match status" value="1"/>
</dbReference>
<dbReference type="InterPro" id="IPR016161">
    <property type="entry name" value="Ald_DH/histidinol_DH"/>
</dbReference>
<dbReference type="Pfam" id="PF00171">
    <property type="entry name" value="Aldedh"/>
    <property type="match status" value="1"/>
</dbReference>
<dbReference type="InterPro" id="IPR016162">
    <property type="entry name" value="Ald_DH_N"/>
</dbReference>
<keyword evidence="3" id="KW-0560">Oxidoreductase</keyword>
<protein>
    <recommendedName>
        <fullName evidence="5">NADP-dependent glyceraldehyde-3-phosphate dehydrogenase</fullName>
        <ecNumber evidence="4">1.2.1.9</ecNumber>
    </recommendedName>
    <alternativeName>
        <fullName evidence="6">Glyceraldehyde-3-phosphate dehydrogenase [NADP(+)]</fullName>
    </alternativeName>
    <alternativeName>
        <fullName evidence="7">Non-phosphorylating glyceraldehyde 3-phosphate dehydrogenase</fullName>
    </alternativeName>
    <alternativeName>
        <fullName evidence="8">Triosephosphate dehydrogenase</fullName>
    </alternativeName>
</protein>
<evidence type="ECO:0000256" key="1">
    <source>
        <dbReference type="ARBA" id="ARBA00009986"/>
    </source>
</evidence>
<evidence type="ECO:0000256" key="9">
    <source>
        <dbReference type="ARBA" id="ARBA00049186"/>
    </source>
</evidence>
<dbReference type="EC" id="1.2.1.9" evidence="4"/>
<sequence>MSTFYADLKTDAGTFKFAVGGAWRESASGSTCDALNPSKGNIRASTFQACTTTEVDGVFAAARAAQRGWAQTPLHARAAKLHEAARLMREHAQPMADALVLEVAKGQKDAVTEVVRSADLIEYTAEEGVRILGEGKLLMSDSFPGHERNKLCMSSKVPVGVVLCIPPFNYPINLCVSKIAPALIAGNTVVVKPPTQGCTATLHMIQCFLKAGFPPGCINAVTGRGGEIGDYLTQHPGVDAISFTGGETGIRVAQKSGMVALQTELGGKDACLVLPDADLDLAAKSIIAGAYSYAGQRCTAVKLLVVFDEIADELIAKVNAKITELTVGQPEDNAKITAVISKSSADFIESLVLDAKDKGAKLCQEWRREDNLIWPLLIDNVTQDMKICWEEPFGPVLPVVRVKTEAEALEYVNKSRFGLQGCVFTKDIDRAIRLSDAMETGTVQINGPPSRGPDHFPFQGVKSSGIASAGVANTINFMCKVKTTVINLARPSYTMA</sequence>
<dbReference type="SUPFAM" id="SSF53720">
    <property type="entry name" value="ALDH-like"/>
    <property type="match status" value="1"/>
</dbReference>
<reference evidence="11" key="1">
    <citation type="submission" date="2021-01" db="EMBL/GenBank/DDBJ databases">
        <authorList>
            <person name="Corre E."/>
            <person name="Pelletier E."/>
            <person name="Niang G."/>
            <person name="Scheremetjew M."/>
            <person name="Finn R."/>
            <person name="Kale V."/>
            <person name="Holt S."/>
            <person name="Cochrane G."/>
            <person name="Meng A."/>
            <person name="Brown T."/>
            <person name="Cohen L."/>
        </authorList>
    </citation>
    <scope>NUCLEOTIDE SEQUENCE</scope>
    <source>
        <strain evidence="11">Clade-D-RCC2572</strain>
    </source>
</reference>
<dbReference type="InterPro" id="IPR051020">
    <property type="entry name" value="ALDH-related_metabolic_enz"/>
</dbReference>